<keyword evidence="5" id="KW-0804">Transcription</keyword>
<evidence type="ECO:0000313" key="8">
    <source>
        <dbReference type="EMBL" id="CAD8817405.1"/>
    </source>
</evidence>
<evidence type="ECO:0008006" key="9">
    <source>
        <dbReference type="Google" id="ProtNLM"/>
    </source>
</evidence>
<dbReference type="GO" id="GO:0001046">
    <property type="term" value="F:core promoter sequence-specific DNA binding"/>
    <property type="evidence" value="ECO:0007669"/>
    <property type="project" value="TreeGrafter"/>
</dbReference>
<dbReference type="GO" id="GO:0005634">
    <property type="term" value="C:nucleus"/>
    <property type="evidence" value="ECO:0007669"/>
    <property type="project" value="UniProtKB-SubCell"/>
</dbReference>
<evidence type="ECO:0000256" key="3">
    <source>
        <dbReference type="ARBA" id="ARBA00023015"/>
    </source>
</evidence>
<keyword evidence="6" id="KW-0539">Nucleus</keyword>
<dbReference type="PANTHER" id="PTHR13421:SF16">
    <property type="entry name" value="SNRNA-ACTIVATING PROTEIN COMPLEX SUBUNIT 3"/>
    <property type="match status" value="1"/>
</dbReference>
<evidence type="ECO:0000256" key="4">
    <source>
        <dbReference type="ARBA" id="ARBA00023125"/>
    </source>
</evidence>
<organism evidence="7">
    <name type="scientific">Timspurckia oligopyrenoides</name>
    <dbReference type="NCBI Taxonomy" id="708627"/>
    <lineage>
        <taxon>Eukaryota</taxon>
        <taxon>Rhodophyta</taxon>
        <taxon>Bangiophyceae</taxon>
        <taxon>Porphyridiales</taxon>
        <taxon>Porphyridiaceae</taxon>
        <taxon>Timspurckia</taxon>
    </lineage>
</organism>
<dbReference type="EMBL" id="HBFP01002492">
    <property type="protein sequence ID" value="CAD8817405.1"/>
    <property type="molecule type" value="Transcribed_RNA"/>
</dbReference>
<evidence type="ECO:0000256" key="2">
    <source>
        <dbReference type="ARBA" id="ARBA00010410"/>
    </source>
</evidence>
<dbReference type="EMBL" id="HBFP01002491">
    <property type="protein sequence ID" value="CAD8817404.1"/>
    <property type="molecule type" value="Transcribed_RNA"/>
</dbReference>
<keyword evidence="3" id="KW-0805">Transcription regulation</keyword>
<evidence type="ECO:0000256" key="1">
    <source>
        <dbReference type="ARBA" id="ARBA00004123"/>
    </source>
</evidence>
<dbReference type="PANTHER" id="PTHR13421">
    <property type="entry name" value="SNRNA-ACTIVATING PROTEIN COMPLEX SUBUNIT 3"/>
    <property type="match status" value="1"/>
</dbReference>
<protein>
    <recommendedName>
        <fullName evidence="9">snRNA-activating protein complex subunit 3</fullName>
    </recommendedName>
</protein>
<dbReference type="Pfam" id="PF12251">
    <property type="entry name" value="SNAPC3"/>
    <property type="match status" value="1"/>
</dbReference>
<dbReference type="GO" id="GO:0019185">
    <property type="term" value="C:snRNA-activating protein complex"/>
    <property type="evidence" value="ECO:0007669"/>
    <property type="project" value="TreeGrafter"/>
</dbReference>
<sequence length="352" mass="40502">MEENGVGRGESLNSFEQSERVRIESELVDLNGFRDRAFQSNWISDVQTPWCADTLQSQLQSIDFNSLQHAKDVCAPKSSGTKHELESLKAARMENPDRSLPGTSHLLSMKRNIDGEPVNQTVDDPVEMEILDATEVMLYVSVFKPKSKSRKDEYLIPASSTLACLRDKVECPLSGSEFKQVRNEGSFFCIENQFYLDESARRSGFAEPSVNALAHSKSCHSEFHSLLGEIHKQFMESSRWYEVPFRLARFYVFVHEEICEHLIMITDIRMLDINVDLINAEQYPRLMSRARTMWRSCDICSNGRASKVVFGDRFAPESPCFFCEPCYNLLHYNQQGLLLYDDFEVYPYSAEW</sequence>
<dbReference type="GO" id="GO:0003681">
    <property type="term" value="F:bent DNA binding"/>
    <property type="evidence" value="ECO:0007669"/>
    <property type="project" value="TreeGrafter"/>
</dbReference>
<keyword evidence="4" id="KW-0238">DNA-binding</keyword>
<name>A0A6T6L6W4_9RHOD</name>
<dbReference type="AlphaFoldDB" id="A0A6T6L6W4"/>
<proteinExistence type="inferred from homology"/>
<evidence type="ECO:0000256" key="5">
    <source>
        <dbReference type="ARBA" id="ARBA00023163"/>
    </source>
</evidence>
<dbReference type="GO" id="GO:0042796">
    <property type="term" value="P:snRNA transcription by RNA polymerase III"/>
    <property type="evidence" value="ECO:0007669"/>
    <property type="project" value="TreeGrafter"/>
</dbReference>
<dbReference type="GO" id="GO:0042795">
    <property type="term" value="P:snRNA transcription by RNA polymerase II"/>
    <property type="evidence" value="ECO:0007669"/>
    <property type="project" value="TreeGrafter"/>
</dbReference>
<reference evidence="7" key="1">
    <citation type="submission" date="2021-01" db="EMBL/GenBank/DDBJ databases">
        <authorList>
            <person name="Corre E."/>
            <person name="Pelletier E."/>
            <person name="Niang G."/>
            <person name="Scheremetjew M."/>
            <person name="Finn R."/>
            <person name="Kale V."/>
            <person name="Holt S."/>
            <person name="Cochrane G."/>
            <person name="Meng A."/>
            <person name="Brown T."/>
            <person name="Cohen L."/>
        </authorList>
    </citation>
    <scope>NUCLEOTIDE SEQUENCE</scope>
    <source>
        <strain evidence="7">CCMP3278</strain>
    </source>
</reference>
<evidence type="ECO:0000256" key="6">
    <source>
        <dbReference type="ARBA" id="ARBA00023242"/>
    </source>
</evidence>
<evidence type="ECO:0000313" key="7">
    <source>
        <dbReference type="EMBL" id="CAD8817404.1"/>
    </source>
</evidence>
<dbReference type="InterPro" id="IPR022042">
    <property type="entry name" value="snRNA-activating_su3"/>
</dbReference>
<dbReference type="GO" id="GO:0001006">
    <property type="term" value="F:RNA polymerase III type 3 promoter sequence-specific DNA binding"/>
    <property type="evidence" value="ECO:0007669"/>
    <property type="project" value="TreeGrafter"/>
</dbReference>
<gene>
    <name evidence="7" type="ORF">TOLI1172_LOCUS1793</name>
    <name evidence="8" type="ORF">TOLI1172_LOCUS1794</name>
</gene>
<accession>A0A6T6L6W4</accession>
<dbReference type="GO" id="GO:0000978">
    <property type="term" value="F:RNA polymerase II cis-regulatory region sequence-specific DNA binding"/>
    <property type="evidence" value="ECO:0007669"/>
    <property type="project" value="TreeGrafter"/>
</dbReference>
<comment type="similarity">
    <text evidence="2">Belongs to the SNAPC3/SRD2 family.</text>
</comment>
<comment type="subcellular location">
    <subcellularLocation>
        <location evidence="1">Nucleus</location>
    </subcellularLocation>
</comment>